<gene>
    <name evidence="1" type="ORF">BpHYR1_006725</name>
</gene>
<evidence type="ECO:0000313" key="1">
    <source>
        <dbReference type="EMBL" id="RNA26042.1"/>
    </source>
</evidence>
<sequence>MACVTVPYLRKSLKHSGSRNPLSIKPQQNPPGFNEVYMDSTKPSNLSIVSAYSSKCDENTISN</sequence>
<dbReference type="AlphaFoldDB" id="A0A3M7RR84"/>
<dbReference type="Proteomes" id="UP000276133">
    <property type="component" value="Unassembled WGS sequence"/>
</dbReference>
<organism evidence="1 2">
    <name type="scientific">Brachionus plicatilis</name>
    <name type="common">Marine rotifer</name>
    <name type="synonym">Brachionus muelleri</name>
    <dbReference type="NCBI Taxonomy" id="10195"/>
    <lineage>
        <taxon>Eukaryota</taxon>
        <taxon>Metazoa</taxon>
        <taxon>Spiralia</taxon>
        <taxon>Gnathifera</taxon>
        <taxon>Rotifera</taxon>
        <taxon>Eurotatoria</taxon>
        <taxon>Monogononta</taxon>
        <taxon>Pseudotrocha</taxon>
        <taxon>Ploima</taxon>
        <taxon>Brachionidae</taxon>
        <taxon>Brachionus</taxon>
    </lineage>
</organism>
<accession>A0A3M7RR84</accession>
<proteinExistence type="predicted"/>
<dbReference type="EMBL" id="REGN01002810">
    <property type="protein sequence ID" value="RNA26042.1"/>
    <property type="molecule type" value="Genomic_DNA"/>
</dbReference>
<keyword evidence="2" id="KW-1185">Reference proteome</keyword>
<comment type="caution">
    <text evidence="1">The sequence shown here is derived from an EMBL/GenBank/DDBJ whole genome shotgun (WGS) entry which is preliminary data.</text>
</comment>
<name>A0A3M7RR84_BRAPC</name>
<protein>
    <submittedName>
        <fullName evidence="1">Uncharacterized protein</fullName>
    </submittedName>
</protein>
<reference evidence="1 2" key="1">
    <citation type="journal article" date="2018" name="Sci. Rep.">
        <title>Genomic signatures of local adaptation to the degree of environmental predictability in rotifers.</title>
        <authorList>
            <person name="Franch-Gras L."/>
            <person name="Hahn C."/>
            <person name="Garcia-Roger E.M."/>
            <person name="Carmona M.J."/>
            <person name="Serra M."/>
            <person name="Gomez A."/>
        </authorList>
    </citation>
    <scope>NUCLEOTIDE SEQUENCE [LARGE SCALE GENOMIC DNA]</scope>
    <source>
        <strain evidence="1">HYR1</strain>
    </source>
</reference>
<evidence type="ECO:0000313" key="2">
    <source>
        <dbReference type="Proteomes" id="UP000276133"/>
    </source>
</evidence>